<comment type="catalytic activity">
    <reaction evidence="6">
        <text>O-acetyl-L-serine + hydrogen sulfide = L-cysteine + acetate</text>
        <dbReference type="Rhea" id="RHEA:14829"/>
        <dbReference type="ChEBI" id="CHEBI:29919"/>
        <dbReference type="ChEBI" id="CHEBI:30089"/>
        <dbReference type="ChEBI" id="CHEBI:35235"/>
        <dbReference type="ChEBI" id="CHEBI:58340"/>
        <dbReference type="EC" id="2.5.1.47"/>
    </reaction>
</comment>
<gene>
    <name evidence="11" type="ordered locus">TERTU_3906</name>
</gene>
<feature type="domain" description="Tryptophan synthase beta chain-like PALP" evidence="10">
    <location>
        <begin position="7"/>
        <end position="292"/>
    </location>
</feature>
<comment type="pathway">
    <text evidence="2">Amino-acid biosynthesis; L-cysteine biosynthesis; L-cysteine from L-serine: step 2/2.</text>
</comment>
<dbReference type="Gene3D" id="3.40.50.1100">
    <property type="match status" value="2"/>
</dbReference>
<evidence type="ECO:0000256" key="5">
    <source>
        <dbReference type="ARBA" id="ARBA00022898"/>
    </source>
</evidence>
<dbReference type="RefSeq" id="WP_015819661.1">
    <property type="nucleotide sequence ID" value="NC_012997.1"/>
</dbReference>
<dbReference type="InterPro" id="IPR050214">
    <property type="entry name" value="Cys_Synth/Cystath_Beta-Synth"/>
</dbReference>
<sequence length="306" mass="33362">MIYQNILETVGNTPVITLQKLSRELGVNVFLKMESFNPGGSHKVRIALGMIKDAEKRGILKPNSGQVILEPSGGNTGIGLAMAANILGYKLVLVIPDNYSVEKQRLLHLYGADVILSDSTRGNNSHGELAWEIQLSNPDYVMLNQQKNPANPQTHRETTSQEIVEDFSRLGLSYFVGGIGTGGHITGVGEILKKRWPELKVIGVEPEGCDLRNNIHAPHDLQGLSVGIVPDVLNVGLLDDTVQIRTADCKSMVKRILRNEGISLGLSSAANLVAISQLAKREIPQNSNVIALAYDQVDSYLNYFSE</sequence>
<dbReference type="InterPro" id="IPR001926">
    <property type="entry name" value="TrpB-like_PALP"/>
</dbReference>
<dbReference type="EMBL" id="CP001614">
    <property type="protein sequence ID" value="ACR13547.1"/>
    <property type="molecule type" value="Genomic_DNA"/>
</dbReference>
<dbReference type="OrthoDB" id="9805733at2"/>
<dbReference type="SUPFAM" id="SSF53686">
    <property type="entry name" value="Tryptophan synthase beta subunit-like PLP-dependent enzymes"/>
    <property type="match status" value="1"/>
</dbReference>
<protein>
    <recommendedName>
        <fullName evidence="7">Cysteine synthase B</fullName>
        <ecNumber evidence="4">2.5.1.47</ecNumber>
    </recommendedName>
    <alternativeName>
        <fullName evidence="8">O-acetylserine (thiol)-lyase B</fullName>
    </alternativeName>
    <alternativeName>
        <fullName evidence="9">O-acetylserine sulfhydrylase B</fullName>
    </alternativeName>
</protein>
<reference evidence="11 12" key="1">
    <citation type="journal article" date="2009" name="PLoS ONE">
        <title>The complete genome of Teredinibacter turnerae T7901: an intracellular endosymbiont of marine wood-boring bivalves (shipworms).</title>
        <authorList>
            <person name="Yang J.C."/>
            <person name="Madupu R."/>
            <person name="Durkin A.S."/>
            <person name="Ekborg N.A."/>
            <person name="Pedamallu C.S."/>
            <person name="Hostetler J.B."/>
            <person name="Radune D."/>
            <person name="Toms B.S."/>
            <person name="Henrissat B."/>
            <person name="Coutinho P.M."/>
            <person name="Schwarz S."/>
            <person name="Field L."/>
            <person name="Trindade-Silva A.E."/>
            <person name="Soares C.A.G."/>
            <person name="Elshahawi S."/>
            <person name="Hanora A."/>
            <person name="Schmidt E.W."/>
            <person name="Haygood M.G."/>
            <person name="Posfai J."/>
            <person name="Benner J."/>
            <person name="Madinger C."/>
            <person name="Nove J."/>
            <person name="Anton B."/>
            <person name="Chaudhary K."/>
            <person name="Foster J."/>
            <person name="Holman A."/>
            <person name="Kumar S."/>
            <person name="Lessard P.A."/>
            <person name="Luyten Y.A."/>
            <person name="Slatko B."/>
            <person name="Wood N."/>
            <person name="Wu B."/>
            <person name="Teplitski M."/>
            <person name="Mougous J.D."/>
            <person name="Ward N."/>
            <person name="Eisen J.A."/>
            <person name="Badger J.H."/>
            <person name="Distel D.L."/>
        </authorList>
    </citation>
    <scope>NUCLEOTIDE SEQUENCE [LARGE SCALE GENOMIC DNA]</scope>
    <source>
        <strain evidence="12">ATCC 39867 / T7901</strain>
    </source>
</reference>
<dbReference type="GO" id="GO:0004124">
    <property type="term" value="F:cysteine synthase activity"/>
    <property type="evidence" value="ECO:0007669"/>
    <property type="project" value="UniProtKB-EC"/>
</dbReference>
<dbReference type="Proteomes" id="UP000009080">
    <property type="component" value="Chromosome"/>
</dbReference>
<dbReference type="HOGENOM" id="CLU_021018_1_0_6"/>
<evidence type="ECO:0000256" key="1">
    <source>
        <dbReference type="ARBA" id="ARBA00001933"/>
    </source>
</evidence>
<proteinExistence type="inferred from homology"/>
<evidence type="ECO:0000259" key="10">
    <source>
        <dbReference type="Pfam" id="PF00291"/>
    </source>
</evidence>
<dbReference type="Pfam" id="PF00291">
    <property type="entry name" value="PALP"/>
    <property type="match status" value="1"/>
</dbReference>
<comment type="similarity">
    <text evidence="3">Belongs to the cysteine synthase/cystathionine beta-synthase family.</text>
</comment>
<evidence type="ECO:0000256" key="4">
    <source>
        <dbReference type="ARBA" id="ARBA00012681"/>
    </source>
</evidence>
<evidence type="ECO:0000313" key="11">
    <source>
        <dbReference type="EMBL" id="ACR13547.1"/>
    </source>
</evidence>
<evidence type="ECO:0000256" key="9">
    <source>
        <dbReference type="ARBA" id="ARBA00079153"/>
    </source>
</evidence>
<comment type="cofactor">
    <cofactor evidence="1">
        <name>pyridoxal 5'-phosphate</name>
        <dbReference type="ChEBI" id="CHEBI:597326"/>
    </cofactor>
</comment>
<name>C5BT54_TERTT</name>
<dbReference type="eggNOG" id="COG0031">
    <property type="taxonomic scope" value="Bacteria"/>
</dbReference>
<dbReference type="AlphaFoldDB" id="C5BT54"/>
<dbReference type="InterPro" id="IPR036052">
    <property type="entry name" value="TrpB-like_PALP_sf"/>
</dbReference>
<dbReference type="EC" id="2.5.1.47" evidence="4"/>
<dbReference type="CDD" id="cd01561">
    <property type="entry name" value="CBS_like"/>
    <property type="match status" value="1"/>
</dbReference>
<evidence type="ECO:0000256" key="6">
    <source>
        <dbReference type="ARBA" id="ARBA00047931"/>
    </source>
</evidence>
<dbReference type="KEGG" id="ttu:TERTU_3906"/>
<dbReference type="PANTHER" id="PTHR10314">
    <property type="entry name" value="CYSTATHIONINE BETA-SYNTHASE"/>
    <property type="match status" value="1"/>
</dbReference>
<accession>C5BT54</accession>
<organism evidence="11 12">
    <name type="scientific">Teredinibacter turnerae (strain ATCC 39867 / T7901)</name>
    <dbReference type="NCBI Taxonomy" id="377629"/>
    <lineage>
        <taxon>Bacteria</taxon>
        <taxon>Pseudomonadati</taxon>
        <taxon>Pseudomonadota</taxon>
        <taxon>Gammaproteobacteria</taxon>
        <taxon>Cellvibrionales</taxon>
        <taxon>Cellvibrionaceae</taxon>
        <taxon>Teredinibacter</taxon>
    </lineage>
</organism>
<keyword evidence="12" id="KW-1185">Reference proteome</keyword>
<evidence type="ECO:0000256" key="2">
    <source>
        <dbReference type="ARBA" id="ARBA00004962"/>
    </source>
</evidence>
<evidence type="ECO:0000313" key="12">
    <source>
        <dbReference type="Proteomes" id="UP000009080"/>
    </source>
</evidence>
<dbReference type="FunFam" id="3.40.50.1100:FF:000003">
    <property type="entry name" value="Cystathionine beta-synthase"/>
    <property type="match status" value="1"/>
</dbReference>
<evidence type="ECO:0000256" key="7">
    <source>
        <dbReference type="ARBA" id="ARBA00072081"/>
    </source>
</evidence>
<evidence type="ECO:0000256" key="3">
    <source>
        <dbReference type="ARBA" id="ARBA00007103"/>
    </source>
</evidence>
<evidence type="ECO:0000256" key="8">
    <source>
        <dbReference type="ARBA" id="ARBA00078257"/>
    </source>
</evidence>
<keyword evidence="11" id="KW-0808">Transferase</keyword>
<keyword evidence="5" id="KW-0663">Pyridoxal phosphate</keyword>
<dbReference type="STRING" id="377629.TERTU_3906"/>